<dbReference type="eggNOG" id="ENOG502TB4C">
    <property type="taxonomic scope" value="Eukaryota"/>
</dbReference>
<dbReference type="OrthoDB" id="8058973at2759"/>
<sequence length="168" mass="18661">MKFPILTLFLTFVLLNQTTETSGNSKQCFSLYLTQLEKLGTDWLAGYKNCLDSATIGRESLLTNVSSVQKAIRKSALDIEAFIQSCLAINDALEFFDCFAKLSTQEMATAYGISYNASEEALVLNKQLSNIEVEHYQCTNRTENDYVLGTAQVFQALDDCLEGSGLLH</sequence>
<dbReference type="KEGG" id="dwi:6643254"/>
<dbReference type="Proteomes" id="UP000007798">
    <property type="component" value="Unassembled WGS sequence"/>
</dbReference>
<dbReference type="InterPro" id="IPR007931">
    <property type="entry name" value="TsetseEP"/>
</dbReference>
<name>B4MYK7_DROWI</name>
<dbReference type="AlphaFoldDB" id="B4MYK7"/>
<reference evidence="3 4" key="1">
    <citation type="journal article" date="2007" name="Nature">
        <title>Evolution of genes and genomes on the Drosophila phylogeny.</title>
        <authorList>
            <consortium name="Drosophila 12 Genomes Consortium"/>
            <person name="Clark A.G."/>
            <person name="Eisen M.B."/>
            <person name="Smith D.R."/>
            <person name="Bergman C.M."/>
            <person name="Oliver B."/>
            <person name="Markow T.A."/>
            <person name="Kaufman T.C."/>
            <person name="Kellis M."/>
            <person name="Gelbart W."/>
            <person name="Iyer V.N."/>
            <person name="Pollard D.A."/>
            <person name="Sackton T.B."/>
            <person name="Larracuente A.M."/>
            <person name="Singh N.D."/>
            <person name="Abad J.P."/>
            <person name="Abt D.N."/>
            <person name="Adryan B."/>
            <person name="Aguade M."/>
            <person name="Akashi H."/>
            <person name="Anderson W.W."/>
            <person name="Aquadro C.F."/>
            <person name="Ardell D.H."/>
            <person name="Arguello R."/>
            <person name="Artieri C.G."/>
            <person name="Barbash D.A."/>
            <person name="Barker D."/>
            <person name="Barsanti P."/>
            <person name="Batterham P."/>
            <person name="Batzoglou S."/>
            <person name="Begun D."/>
            <person name="Bhutkar A."/>
            <person name="Blanco E."/>
            <person name="Bosak S.A."/>
            <person name="Bradley R.K."/>
            <person name="Brand A.D."/>
            <person name="Brent M.R."/>
            <person name="Brooks A.N."/>
            <person name="Brown R.H."/>
            <person name="Butlin R.K."/>
            <person name="Caggese C."/>
            <person name="Calvi B.R."/>
            <person name="Bernardo de Carvalho A."/>
            <person name="Caspi A."/>
            <person name="Castrezana S."/>
            <person name="Celniker S.E."/>
            <person name="Chang J.L."/>
            <person name="Chapple C."/>
            <person name="Chatterji S."/>
            <person name="Chinwalla A."/>
            <person name="Civetta A."/>
            <person name="Clifton S.W."/>
            <person name="Comeron J.M."/>
            <person name="Costello J.C."/>
            <person name="Coyne J.A."/>
            <person name="Daub J."/>
            <person name="David R.G."/>
            <person name="Delcher A.L."/>
            <person name="Delehaunty K."/>
            <person name="Do C.B."/>
            <person name="Ebling H."/>
            <person name="Edwards K."/>
            <person name="Eickbush T."/>
            <person name="Evans J.D."/>
            <person name="Filipski A."/>
            <person name="Findeiss S."/>
            <person name="Freyhult E."/>
            <person name="Fulton L."/>
            <person name="Fulton R."/>
            <person name="Garcia A.C."/>
            <person name="Gardiner A."/>
            <person name="Garfield D.A."/>
            <person name="Garvin B.E."/>
            <person name="Gibson G."/>
            <person name="Gilbert D."/>
            <person name="Gnerre S."/>
            <person name="Godfrey J."/>
            <person name="Good R."/>
            <person name="Gotea V."/>
            <person name="Gravely B."/>
            <person name="Greenberg A.J."/>
            <person name="Griffiths-Jones S."/>
            <person name="Gross S."/>
            <person name="Guigo R."/>
            <person name="Gustafson E.A."/>
            <person name="Haerty W."/>
            <person name="Hahn M.W."/>
            <person name="Halligan D.L."/>
            <person name="Halpern A.L."/>
            <person name="Halter G.M."/>
            <person name="Han M.V."/>
            <person name="Heger A."/>
            <person name="Hillier L."/>
            <person name="Hinrichs A.S."/>
            <person name="Holmes I."/>
            <person name="Hoskins R.A."/>
            <person name="Hubisz M.J."/>
            <person name="Hultmark D."/>
            <person name="Huntley M.A."/>
            <person name="Jaffe D.B."/>
            <person name="Jagadeeshan S."/>
            <person name="Jeck W.R."/>
            <person name="Johnson J."/>
            <person name="Jones C.D."/>
            <person name="Jordan W.C."/>
            <person name="Karpen G.H."/>
            <person name="Kataoka E."/>
            <person name="Keightley P.D."/>
            <person name="Kheradpour P."/>
            <person name="Kirkness E.F."/>
            <person name="Koerich L.B."/>
            <person name="Kristiansen K."/>
            <person name="Kudrna D."/>
            <person name="Kulathinal R.J."/>
            <person name="Kumar S."/>
            <person name="Kwok R."/>
            <person name="Lander E."/>
            <person name="Langley C.H."/>
            <person name="Lapoint R."/>
            <person name="Lazzaro B.P."/>
            <person name="Lee S.J."/>
            <person name="Levesque L."/>
            <person name="Li R."/>
            <person name="Lin C.F."/>
            <person name="Lin M.F."/>
            <person name="Lindblad-Toh K."/>
            <person name="Llopart A."/>
            <person name="Long M."/>
            <person name="Low L."/>
            <person name="Lozovsky E."/>
            <person name="Lu J."/>
            <person name="Luo M."/>
            <person name="Machado C.A."/>
            <person name="Makalowski W."/>
            <person name="Marzo M."/>
            <person name="Matsuda M."/>
            <person name="Matzkin L."/>
            <person name="McAllister B."/>
            <person name="McBride C.S."/>
            <person name="McKernan B."/>
            <person name="McKernan K."/>
            <person name="Mendez-Lago M."/>
            <person name="Minx P."/>
            <person name="Mollenhauer M.U."/>
            <person name="Montooth K."/>
            <person name="Mount S.M."/>
            <person name="Mu X."/>
            <person name="Myers E."/>
            <person name="Negre B."/>
            <person name="Newfeld S."/>
            <person name="Nielsen R."/>
            <person name="Noor M.A."/>
            <person name="O'Grady P."/>
            <person name="Pachter L."/>
            <person name="Papaceit M."/>
            <person name="Parisi M.J."/>
            <person name="Parisi M."/>
            <person name="Parts L."/>
            <person name="Pedersen J.S."/>
            <person name="Pesole G."/>
            <person name="Phillippy A.M."/>
            <person name="Ponting C.P."/>
            <person name="Pop M."/>
            <person name="Porcelli D."/>
            <person name="Powell J.R."/>
            <person name="Prohaska S."/>
            <person name="Pruitt K."/>
            <person name="Puig M."/>
            <person name="Quesneville H."/>
            <person name="Ram K.R."/>
            <person name="Rand D."/>
            <person name="Rasmussen M.D."/>
            <person name="Reed L.K."/>
            <person name="Reenan R."/>
            <person name="Reily A."/>
            <person name="Remington K.A."/>
            <person name="Rieger T.T."/>
            <person name="Ritchie M.G."/>
            <person name="Robin C."/>
            <person name="Rogers Y.H."/>
            <person name="Rohde C."/>
            <person name="Rozas J."/>
            <person name="Rubenfield M.J."/>
            <person name="Ruiz A."/>
            <person name="Russo S."/>
            <person name="Salzberg S.L."/>
            <person name="Sanchez-Gracia A."/>
            <person name="Saranga D.J."/>
            <person name="Sato H."/>
            <person name="Schaeffer S.W."/>
            <person name="Schatz M.C."/>
            <person name="Schlenke T."/>
            <person name="Schwartz R."/>
            <person name="Segarra C."/>
            <person name="Singh R.S."/>
            <person name="Sirot L."/>
            <person name="Sirota M."/>
            <person name="Sisneros N.B."/>
            <person name="Smith C.D."/>
            <person name="Smith T.F."/>
            <person name="Spieth J."/>
            <person name="Stage D.E."/>
            <person name="Stark A."/>
            <person name="Stephan W."/>
            <person name="Strausberg R.L."/>
            <person name="Strempel S."/>
            <person name="Sturgill D."/>
            <person name="Sutton G."/>
            <person name="Sutton G.G."/>
            <person name="Tao W."/>
            <person name="Teichmann S."/>
            <person name="Tobari Y.N."/>
            <person name="Tomimura Y."/>
            <person name="Tsolas J.M."/>
            <person name="Valente V.L."/>
            <person name="Venter E."/>
            <person name="Venter J.C."/>
            <person name="Vicario S."/>
            <person name="Vieira F.G."/>
            <person name="Vilella A.J."/>
            <person name="Villasante A."/>
            <person name="Walenz B."/>
            <person name="Wang J."/>
            <person name="Wasserman M."/>
            <person name="Watts T."/>
            <person name="Wilson D."/>
            <person name="Wilson R.K."/>
            <person name="Wing R.A."/>
            <person name="Wolfner M.F."/>
            <person name="Wong A."/>
            <person name="Wong G.K."/>
            <person name="Wu C.I."/>
            <person name="Wu G."/>
            <person name="Yamamoto D."/>
            <person name="Yang H.P."/>
            <person name="Yang S.P."/>
            <person name="Yorke J.A."/>
            <person name="Yoshida K."/>
            <person name="Zdobnov E."/>
            <person name="Zhang P."/>
            <person name="Zhang Y."/>
            <person name="Zimin A.V."/>
            <person name="Baldwin J."/>
            <person name="Abdouelleil A."/>
            <person name="Abdulkadir J."/>
            <person name="Abebe A."/>
            <person name="Abera B."/>
            <person name="Abreu J."/>
            <person name="Acer S.C."/>
            <person name="Aftuck L."/>
            <person name="Alexander A."/>
            <person name="An P."/>
            <person name="Anderson E."/>
            <person name="Anderson S."/>
            <person name="Arachi H."/>
            <person name="Azer M."/>
            <person name="Bachantsang P."/>
            <person name="Barry A."/>
            <person name="Bayul T."/>
            <person name="Berlin A."/>
            <person name="Bessette D."/>
            <person name="Bloom T."/>
            <person name="Blye J."/>
            <person name="Boguslavskiy L."/>
            <person name="Bonnet C."/>
            <person name="Boukhgalter B."/>
            <person name="Bourzgui I."/>
            <person name="Brown A."/>
            <person name="Cahill P."/>
            <person name="Channer S."/>
            <person name="Cheshatsang Y."/>
            <person name="Chuda L."/>
            <person name="Citroen M."/>
            <person name="Collymore A."/>
            <person name="Cooke P."/>
            <person name="Costello M."/>
            <person name="D'Aco K."/>
            <person name="Daza R."/>
            <person name="De Haan G."/>
            <person name="DeGray S."/>
            <person name="DeMaso C."/>
            <person name="Dhargay N."/>
            <person name="Dooley K."/>
            <person name="Dooley E."/>
            <person name="Doricent M."/>
            <person name="Dorje P."/>
            <person name="Dorjee K."/>
            <person name="Dupes A."/>
            <person name="Elong R."/>
            <person name="Falk J."/>
            <person name="Farina A."/>
            <person name="Faro S."/>
            <person name="Ferguson D."/>
            <person name="Fisher S."/>
            <person name="Foley C.D."/>
            <person name="Franke A."/>
            <person name="Friedrich D."/>
            <person name="Gadbois L."/>
            <person name="Gearin G."/>
            <person name="Gearin C.R."/>
            <person name="Giannoukos G."/>
            <person name="Goode T."/>
            <person name="Graham J."/>
            <person name="Grandbois E."/>
            <person name="Grewal S."/>
            <person name="Gyaltsen K."/>
            <person name="Hafez N."/>
            <person name="Hagos B."/>
            <person name="Hall J."/>
            <person name="Henson C."/>
            <person name="Hollinger A."/>
            <person name="Honan T."/>
            <person name="Huard M.D."/>
            <person name="Hughes L."/>
            <person name="Hurhula B."/>
            <person name="Husby M.E."/>
            <person name="Kamat A."/>
            <person name="Kanga B."/>
            <person name="Kashin S."/>
            <person name="Khazanovich D."/>
            <person name="Kisner P."/>
            <person name="Lance K."/>
            <person name="Lara M."/>
            <person name="Lee W."/>
            <person name="Lennon N."/>
            <person name="Letendre F."/>
            <person name="LeVine R."/>
            <person name="Lipovsky A."/>
            <person name="Liu X."/>
            <person name="Liu J."/>
            <person name="Liu S."/>
            <person name="Lokyitsang T."/>
            <person name="Lokyitsang Y."/>
            <person name="Lubonja R."/>
            <person name="Lui A."/>
            <person name="MacDonald P."/>
            <person name="Magnisalis V."/>
            <person name="Maru K."/>
            <person name="Matthews C."/>
            <person name="McCusker W."/>
            <person name="McDonough S."/>
            <person name="Mehta T."/>
            <person name="Meldrim J."/>
            <person name="Meneus L."/>
            <person name="Mihai O."/>
            <person name="Mihalev A."/>
            <person name="Mihova T."/>
            <person name="Mittelman R."/>
            <person name="Mlenga V."/>
            <person name="Montmayeur A."/>
            <person name="Mulrain L."/>
            <person name="Navidi A."/>
            <person name="Naylor J."/>
            <person name="Negash T."/>
            <person name="Nguyen T."/>
            <person name="Nguyen N."/>
            <person name="Nicol R."/>
            <person name="Norbu C."/>
            <person name="Norbu N."/>
            <person name="Novod N."/>
            <person name="O'Neill B."/>
            <person name="Osman S."/>
            <person name="Markiewicz E."/>
            <person name="Oyono O.L."/>
            <person name="Patti C."/>
            <person name="Phunkhang P."/>
            <person name="Pierre F."/>
            <person name="Priest M."/>
            <person name="Raghuraman S."/>
            <person name="Rege F."/>
            <person name="Reyes R."/>
            <person name="Rise C."/>
            <person name="Rogov P."/>
            <person name="Ross K."/>
            <person name="Ryan E."/>
            <person name="Settipalli S."/>
            <person name="Shea T."/>
            <person name="Sherpa N."/>
            <person name="Shi L."/>
            <person name="Shih D."/>
            <person name="Sparrow T."/>
            <person name="Spaulding J."/>
            <person name="Stalker J."/>
            <person name="Stange-Thomann N."/>
            <person name="Stavropoulos S."/>
            <person name="Stone C."/>
            <person name="Strader C."/>
            <person name="Tesfaye S."/>
            <person name="Thomson T."/>
            <person name="Thoulutsang Y."/>
            <person name="Thoulutsang D."/>
            <person name="Topham K."/>
            <person name="Topping I."/>
            <person name="Tsamla T."/>
            <person name="Vassiliev H."/>
            <person name="Vo A."/>
            <person name="Wangchuk T."/>
            <person name="Wangdi T."/>
            <person name="Weiand M."/>
            <person name="Wilkinson J."/>
            <person name="Wilson A."/>
            <person name="Yadav S."/>
            <person name="Young G."/>
            <person name="Yu Q."/>
            <person name="Zembek L."/>
            <person name="Zhong D."/>
            <person name="Zimmer A."/>
            <person name="Zwirko Z."/>
            <person name="Jaffe D.B."/>
            <person name="Alvarez P."/>
            <person name="Brockman W."/>
            <person name="Butler J."/>
            <person name="Chin C."/>
            <person name="Gnerre S."/>
            <person name="Grabherr M."/>
            <person name="Kleber M."/>
            <person name="Mauceli E."/>
            <person name="MacCallum I."/>
        </authorList>
    </citation>
    <scope>NUCLEOTIDE SEQUENCE [LARGE SCALE GENOMIC DNA]</scope>
    <source>
        <strain evidence="4">Tucson 14030-0811.24</strain>
    </source>
</reference>
<dbReference type="InParanoid" id="B4MYK7"/>
<dbReference type="FunCoup" id="B4MYK7">
    <property type="interactions" value="4"/>
</dbReference>
<dbReference type="PhylomeDB" id="B4MYK7"/>
<gene>
    <name evidence="3" type="primary">Dwil\GK22242</name>
    <name evidence="3" type="ORF">Dwil_GK22242</name>
</gene>
<accession>B4MYK7</accession>
<keyword evidence="4" id="KW-1185">Reference proteome</keyword>
<evidence type="ECO:0000256" key="1">
    <source>
        <dbReference type="SAM" id="SignalP"/>
    </source>
</evidence>
<keyword evidence="1" id="KW-0732">Signal</keyword>
<evidence type="ECO:0000313" key="3">
    <source>
        <dbReference type="EMBL" id="EDW77196.1"/>
    </source>
</evidence>
<dbReference type="HOGENOM" id="CLU_124627_0_0_1"/>
<feature type="signal peptide" evidence="1">
    <location>
        <begin position="1"/>
        <end position="23"/>
    </location>
</feature>
<feature type="chain" id="PRO_5002819005" description="Protein TsetseEP domain-containing protein" evidence="1">
    <location>
        <begin position="24"/>
        <end position="168"/>
    </location>
</feature>
<feature type="domain" description="Protein TsetseEP" evidence="2">
    <location>
        <begin position="25"/>
        <end position="143"/>
    </location>
</feature>
<protein>
    <recommendedName>
        <fullName evidence="2">Protein TsetseEP domain-containing protein</fullName>
    </recommendedName>
</protein>
<evidence type="ECO:0000259" key="2">
    <source>
        <dbReference type="Pfam" id="PF05267"/>
    </source>
</evidence>
<proteinExistence type="predicted"/>
<dbReference type="EMBL" id="CH963894">
    <property type="protein sequence ID" value="EDW77196.1"/>
    <property type="molecule type" value="Genomic_DNA"/>
</dbReference>
<dbReference type="Pfam" id="PF05267">
    <property type="entry name" value="DUF725"/>
    <property type="match status" value="1"/>
</dbReference>
<organism evidence="3 4">
    <name type="scientific">Drosophila willistoni</name>
    <name type="common">Fruit fly</name>
    <dbReference type="NCBI Taxonomy" id="7260"/>
    <lineage>
        <taxon>Eukaryota</taxon>
        <taxon>Metazoa</taxon>
        <taxon>Ecdysozoa</taxon>
        <taxon>Arthropoda</taxon>
        <taxon>Hexapoda</taxon>
        <taxon>Insecta</taxon>
        <taxon>Pterygota</taxon>
        <taxon>Neoptera</taxon>
        <taxon>Endopterygota</taxon>
        <taxon>Diptera</taxon>
        <taxon>Brachycera</taxon>
        <taxon>Muscomorpha</taxon>
        <taxon>Ephydroidea</taxon>
        <taxon>Drosophilidae</taxon>
        <taxon>Drosophila</taxon>
        <taxon>Sophophora</taxon>
    </lineage>
</organism>
<evidence type="ECO:0000313" key="4">
    <source>
        <dbReference type="Proteomes" id="UP000007798"/>
    </source>
</evidence>
<dbReference type="OMA" id="QCFARYL"/>